<keyword evidence="2" id="KW-0238">DNA-binding</keyword>
<evidence type="ECO:0000313" key="5">
    <source>
        <dbReference type="EMBL" id="SJZ95302.1"/>
    </source>
</evidence>
<dbReference type="GO" id="GO:0003700">
    <property type="term" value="F:DNA-binding transcription factor activity"/>
    <property type="evidence" value="ECO:0007669"/>
    <property type="project" value="TreeGrafter"/>
</dbReference>
<dbReference type="SUPFAM" id="SSF53822">
    <property type="entry name" value="Periplasmic binding protein-like I"/>
    <property type="match status" value="1"/>
</dbReference>
<dbReference type="EMBL" id="FUXA01000014">
    <property type="protein sequence ID" value="SJZ95302.1"/>
    <property type="molecule type" value="Genomic_DNA"/>
</dbReference>
<dbReference type="AlphaFoldDB" id="A0A1T4PUS3"/>
<dbReference type="PANTHER" id="PTHR30146">
    <property type="entry name" value="LACI-RELATED TRANSCRIPTIONAL REPRESSOR"/>
    <property type="match status" value="1"/>
</dbReference>
<keyword evidence="3" id="KW-0804">Transcription</keyword>
<evidence type="ECO:0000256" key="2">
    <source>
        <dbReference type="ARBA" id="ARBA00023125"/>
    </source>
</evidence>
<keyword evidence="6" id="KW-1185">Reference proteome</keyword>
<dbReference type="Proteomes" id="UP000189857">
    <property type="component" value="Unassembled WGS sequence"/>
</dbReference>
<dbReference type="GO" id="GO:0000976">
    <property type="term" value="F:transcription cis-regulatory region binding"/>
    <property type="evidence" value="ECO:0007669"/>
    <property type="project" value="TreeGrafter"/>
</dbReference>
<keyword evidence="1" id="KW-0805">Transcription regulation</keyword>
<dbReference type="PANTHER" id="PTHR30146:SF109">
    <property type="entry name" value="HTH-TYPE TRANSCRIPTIONAL REGULATOR GALS"/>
    <property type="match status" value="1"/>
</dbReference>
<accession>A0A1T4PUS3</accession>
<dbReference type="InterPro" id="IPR046335">
    <property type="entry name" value="LacI/GalR-like_sensor"/>
</dbReference>
<protein>
    <submittedName>
        <fullName evidence="5">Substrate-binding protein-like domain-containing protein</fullName>
    </submittedName>
</protein>
<dbReference type="Gene3D" id="3.40.50.2300">
    <property type="match status" value="2"/>
</dbReference>
<name>A0A1T4PUS3_9FIRM</name>
<sequence length="166" mass="18160">MTAYLSSMAKYHLTVDPNLAVYGYFVADCAPYHVPGFIDRGATAILCGNDLIASGVISTLNDMNISIPGDISVIGFDDIPLASTITPKLTTIRQSRTGIGKCAYFTLYSLINGVPVSRSLLRPELIKRESVAVPKPRVAVKNENDPDSVMYVNPDLYNHFSRLNMM</sequence>
<evidence type="ECO:0000313" key="6">
    <source>
        <dbReference type="Proteomes" id="UP000189857"/>
    </source>
</evidence>
<reference evidence="5 6" key="1">
    <citation type="submission" date="2017-02" db="EMBL/GenBank/DDBJ databases">
        <authorList>
            <person name="Peterson S.W."/>
        </authorList>
    </citation>
    <scope>NUCLEOTIDE SEQUENCE [LARGE SCALE GENOMIC DNA]</scope>
    <source>
        <strain evidence="5 6">ATCC 17233</strain>
    </source>
</reference>
<feature type="domain" description="Transcriptional regulator LacI/GalR-like sensor" evidence="4">
    <location>
        <begin position="43"/>
        <end position="131"/>
    </location>
</feature>
<evidence type="ECO:0000256" key="1">
    <source>
        <dbReference type="ARBA" id="ARBA00023015"/>
    </source>
</evidence>
<evidence type="ECO:0000256" key="3">
    <source>
        <dbReference type="ARBA" id="ARBA00023163"/>
    </source>
</evidence>
<organism evidence="5 6">
    <name type="scientific">Eubacterium ruminantium</name>
    <dbReference type="NCBI Taxonomy" id="42322"/>
    <lineage>
        <taxon>Bacteria</taxon>
        <taxon>Bacillati</taxon>
        <taxon>Bacillota</taxon>
        <taxon>Clostridia</taxon>
        <taxon>Eubacteriales</taxon>
        <taxon>Eubacteriaceae</taxon>
        <taxon>Eubacterium</taxon>
    </lineage>
</organism>
<gene>
    <name evidence="5" type="ORF">SAMN02745110_02145</name>
</gene>
<evidence type="ECO:0000259" key="4">
    <source>
        <dbReference type="Pfam" id="PF13377"/>
    </source>
</evidence>
<proteinExistence type="predicted"/>
<dbReference type="InterPro" id="IPR028082">
    <property type="entry name" value="Peripla_BP_I"/>
</dbReference>
<dbReference type="Pfam" id="PF13377">
    <property type="entry name" value="Peripla_BP_3"/>
    <property type="match status" value="1"/>
</dbReference>
<dbReference type="CDD" id="cd06267">
    <property type="entry name" value="PBP1_LacI_sugar_binding-like"/>
    <property type="match status" value="1"/>
</dbReference>